<evidence type="ECO:0000313" key="9">
    <source>
        <dbReference type="EMBL" id="QEC78294.1"/>
    </source>
</evidence>
<dbReference type="Gene3D" id="3.30.565.10">
    <property type="entry name" value="Histidine kinase-like ATPase, C-terminal domain"/>
    <property type="match status" value="1"/>
</dbReference>
<feature type="domain" description="PAC" evidence="8">
    <location>
        <begin position="254"/>
        <end position="306"/>
    </location>
</feature>
<keyword evidence="6" id="KW-0812">Transmembrane</keyword>
<dbReference type="InterPro" id="IPR058544">
    <property type="entry name" value="ETR1_N"/>
</dbReference>
<feature type="transmembrane region" description="Helical" evidence="6">
    <location>
        <begin position="63"/>
        <end position="88"/>
    </location>
</feature>
<keyword evidence="4" id="KW-0808">Transferase</keyword>
<evidence type="ECO:0000256" key="3">
    <source>
        <dbReference type="ARBA" id="ARBA00022553"/>
    </source>
</evidence>
<evidence type="ECO:0000256" key="4">
    <source>
        <dbReference type="ARBA" id="ARBA00022679"/>
    </source>
</evidence>
<dbReference type="InterPro" id="IPR035965">
    <property type="entry name" value="PAS-like_dom_sf"/>
</dbReference>
<dbReference type="GO" id="GO:0000155">
    <property type="term" value="F:phosphorelay sensor kinase activity"/>
    <property type="evidence" value="ECO:0007669"/>
    <property type="project" value="InterPro"/>
</dbReference>
<dbReference type="Gene3D" id="3.30.450.20">
    <property type="entry name" value="PAS domain"/>
    <property type="match status" value="1"/>
</dbReference>
<keyword evidence="5" id="KW-0418">Kinase</keyword>
<evidence type="ECO:0000313" key="10">
    <source>
        <dbReference type="Proteomes" id="UP000321362"/>
    </source>
</evidence>
<dbReference type="PROSITE" id="PS50113">
    <property type="entry name" value="PAC"/>
    <property type="match status" value="1"/>
</dbReference>
<dbReference type="EC" id="2.7.13.3" evidence="2"/>
<dbReference type="InterPro" id="IPR004358">
    <property type="entry name" value="Sig_transdc_His_kin-like_C"/>
</dbReference>
<dbReference type="InterPro" id="IPR000014">
    <property type="entry name" value="PAS"/>
</dbReference>
<feature type="transmembrane region" description="Helical" evidence="6">
    <location>
        <begin position="100"/>
        <end position="124"/>
    </location>
</feature>
<dbReference type="InterPro" id="IPR003594">
    <property type="entry name" value="HATPase_dom"/>
</dbReference>
<keyword evidence="6" id="KW-1133">Transmembrane helix</keyword>
<keyword evidence="3" id="KW-0597">Phosphoprotein</keyword>
<dbReference type="Pfam" id="PF25487">
    <property type="entry name" value="ETR1_N"/>
    <property type="match status" value="1"/>
</dbReference>
<dbReference type="EMBL" id="CP042437">
    <property type="protein sequence ID" value="QEC78294.1"/>
    <property type="molecule type" value="Genomic_DNA"/>
</dbReference>
<dbReference type="InterPro" id="IPR005467">
    <property type="entry name" value="His_kinase_dom"/>
</dbReference>
<accession>A0A5B8W374</accession>
<protein>
    <recommendedName>
        <fullName evidence="2">histidine kinase</fullName>
        <ecNumber evidence="2">2.7.13.3</ecNumber>
    </recommendedName>
</protein>
<name>A0A5B8W374_9SPHI</name>
<evidence type="ECO:0000256" key="1">
    <source>
        <dbReference type="ARBA" id="ARBA00000085"/>
    </source>
</evidence>
<proteinExistence type="predicted"/>
<dbReference type="KEGG" id="mgk:FSB76_20975"/>
<dbReference type="SUPFAM" id="SSF55874">
    <property type="entry name" value="ATPase domain of HSP90 chaperone/DNA topoisomerase II/histidine kinase"/>
    <property type="match status" value="1"/>
</dbReference>
<gene>
    <name evidence="9" type="ORF">FSB76_20975</name>
</gene>
<keyword evidence="10" id="KW-1185">Reference proteome</keyword>
<evidence type="ECO:0000256" key="6">
    <source>
        <dbReference type="SAM" id="Phobius"/>
    </source>
</evidence>
<dbReference type="SMART" id="SM00387">
    <property type="entry name" value="HATPase_c"/>
    <property type="match status" value="1"/>
</dbReference>
<dbReference type="OrthoDB" id="1522284at2"/>
<evidence type="ECO:0000259" key="8">
    <source>
        <dbReference type="PROSITE" id="PS50113"/>
    </source>
</evidence>
<dbReference type="InterPro" id="IPR036890">
    <property type="entry name" value="HATPase_C_sf"/>
</dbReference>
<dbReference type="SUPFAM" id="SSF55785">
    <property type="entry name" value="PYP-like sensor domain (PAS domain)"/>
    <property type="match status" value="1"/>
</dbReference>
<dbReference type="SUPFAM" id="SSF47384">
    <property type="entry name" value="Homodimeric domain of signal transducing histidine kinase"/>
    <property type="match status" value="1"/>
</dbReference>
<organism evidence="9 10">
    <name type="scientific">Mucilaginibacter ginsenosidivorax</name>
    <dbReference type="NCBI Taxonomy" id="862126"/>
    <lineage>
        <taxon>Bacteria</taxon>
        <taxon>Pseudomonadati</taxon>
        <taxon>Bacteroidota</taxon>
        <taxon>Sphingobacteriia</taxon>
        <taxon>Sphingobacteriales</taxon>
        <taxon>Sphingobacteriaceae</taxon>
        <taxon>Mucilaginibacter</taxon>
    </lineage>
</organism>
<dbReference type="PANTHER" id="PTHR43304">
    <property type="entry name" value="PHYTOCHROME-LIKE PROTEIN CPH1"/>
    <property type="match status" value="1"/>
</dbReference>
<reference evidence="9 10" key="1">
    <citation type="journal article" date="2013" name="J. Microbiol.">
        <title>Mucilaginibacter ginsenosidivorax sp. nov., with ginsenoside converting activity isolated from sediment.</title>
        <authorList>
            <person name="Kim J.K."/>
            <person name="Choi T.E."/>
            <person name="Liu Q.M."/>
            <person name="Park H.Y."/>
            <person name="Yi T.H."/>
            <person name="Yoon M.H."/>
            <person name="Kim S.C."/>
            <person name="Im W.T."/>
        </authorList>
    </citation>
    <scope>NUCLEOTIDE SEQUENCE [LARGE SCALE GENOMIC DNA]</scope>
    <source>
        <strain evidence="9 10">KHI28</strain>
    </source>
</reference>
<dbReference type="RefSeq" id="WP_147056800.1">
    <property type="nucleotide sequence ID" value="NZ_CP042437.1"/>
</dbReference>
<dbReference type="InterPro" id="IPR036097">
    <property type="entry name" value="HisK_dim/P_sf"/>
</dbReference>
<evidence type="ECO:0000256" key="5">
    <source>
        <dbReference type="ARBA" id="ARBA00022777"/>
    </source>
</evidence>
<keyword evidence="6" id="KW-0472">Membrane</keyword>
<dbReference type="InterPro" id="IPR000700">
    <property type="entry name" value="PAS-assoc_C"/>
</dbReference>
<dbReference type="Gene3D" id="1.10.287.130">
    <property type="match status" value="1"/>
</dbReference>
<dbReference type="AlphaFoldDB" id="A0A5B8W374"/>
<sequence length="536" mass="61247">MIRPDSLASKANSVCGAQCGKVQQAAIAKAGLYQQVKDFFSGIFDTSNWPARWHCGTWSEFHGWLYIFSDLLIAVSYFAIPLLLIVLLTKRKDVPFPKILWLFVVFIILCGITHLIDAGIFWWPAYRLSALLRLLTGMVSVTTVYALYRIMPTVLSLRSVDELQKEINERKIAEKKLAASEFLLLEAGRMGKFGGWEMDLATNKNTWSETIFDIHELPYDYDPTLYDYSRFYPEPYLTVITQAINECQDTGKGYDLELQLITAKNNRVWVRARGEMLYDEHSKPAKLRGVFMDIDKYKLNELSLNKTVEMVTKNNQQLKNFTHILSHNIRNHASNISLVSSLIDESTLDEENAELFQKIKKISQGLNTTLEDLSYAIKIKDEIIEAEQISFEEITDKILGIIESDIAVNRAVITRQFEVKEVTFPKIYLESILMNLLNNAIKYRKPTVEPRVLLKTYRDENGNTVLECTDNGIGIDLTLHEKKIFGLYKTFHDRKDSHGVGLFLTKTQVDSQGGQITVTSKPNSGSTFKITFNEKN</sequence>
<dbReference type="CDD" id="cd00130">
    <property type="entry name" value="PAS"/>
    <property type="match status" value="1"/>
</dbReference>
<dbReference type="PANTHER" id="PTHR43304:SF1">
    <property type="entry name" value="PAC DOMAIN-CONTAINING PROTEIN"/>
    <property type="match status" value="1"/>
</dbReference>
<dbReference type="PRINTS" id="PR00344">
    <property type="entry name" value="BCTRLSENSOR"/>
</dbReference>
<dbReference type="InterPro" id="IPR052162">
    <property type="entry name" value="Sensor_kinase/Photoreceptor"/>
</dbReference>
<comment type="catalytic activity">
    <reaction evidence="1">
        <text>ATP + protein L-histidine = ADP + protein N-phospho-L-histidine.</text>
        <dbReference type="EC" id="2.7.13.3"/>
    </reaction>
</comment>
<feature type="domain" description="Histidine kinase" evidence="7">
    <location>
        <begin position="324"/>
        <end position="536"/>
    </location>
</feature>
<dbReference type="Pfam" id="PF02518">
    <property type="entry name" value="HATPase_c"/>
    <property type="match status" value="1"/>
</dbReference>
<dbReference type="PROSITE" id="PS50109">
    <property type="entry name" value="HIS_KIN"/>
    <property type="match status" value="1"/>
</dbReference>
<evidence type="ECO:0000259" key="7">
    <source>
        <dbReference type="PROSITE" id="PS50109"/>
    </source>
</evidence>
<evidence type="ECO:0000256" key="2">
    <source>
        <dbReference type="ARBA" id="ARBA00012438"/>
    </source>
</evidence>
<dbReference type="Proteomes" id="UP000321362">
    <property type="component" value="Chromosome"/>
</dbReference>